<dbReference type="InterPro" id="IPR045469">
    <property type="entry name" value="Nis1"/>
</dbReference>
<organism evidence="2 3">
    <name type="scientific">Obba rivulosa</name>
    <dbReference type="NCBI Taxonomy" id="1052685"/>
    <lineage>
        <taxon>Eukaryota</taxon>
        <taxon>Fungi</taxon>
        <taxon>Dikarya</taxon>
        <taxon>Basidiomycota</taxon>
        <taxon>Agaricomycotina</taxon>
        <taxon>Agaricomycetes</taxon>
        <taxon>Polyporales</taxon>
        <taxon>Gelatoporiaceae</taxon>
        <taxon>Obba</taxon>
    </lineage>
</organism>
<gene>
    <name evidence="2" type="ORF">OBBRIDRAFT_249953</name>
</gene>
<reference evidence="2 3" key="1">
    <citation type="submission" date="2016-07" db="EMBL/GenBank/DDBJ databases">
        <title>Draft genome of the white-rot fungus Obba rivulosa 3A-2.</title>
        <authorList>
            <consortium name="DOE Joint Genome Institute"/>
            <person name="Miettinen O."/>
            <person name="Riley R."/>
            <person name="Acob R."/>
            <person name="Barry K."/>
            <person name="Cullen D."/>
            <person name="De Vries R."/>
            <person name="Hainaut M."/>
            <person name="Hatakka A."/>
            <person name="Henrissat B."/>
            <person name="Hilden K."/>
            <person name="Kuo R."/>
            <person name="Labutti K."/>
            <person name="Lipzen A."/>
            <person name="Makela M.R."/>
            <person name="Sandor L."/>
            <person name="Spatafora J.W."/>
            <person name="Grigoriev I.V."/>
            <person name="Hibbett D.S."/>
        </authorList>
    </citation>
    <scope>NUCLEOTIDE SEQUENCE [LARGE SCALE GENOMIC DNA]</scope>
    <source>
        <strain evidence="2 3">3A-2</strain>
    </source>
</reference>
<feature type="chain" id="PRO_5034992976" evidence="1">
    <location>
        <begin position="17"/>
        <end position="142"/>
    </location>
</feature>
<dbReference type="EMBL" id="KV722537">
    <property type="protein sequence ID" value="OCH86250.1"/>
    <property type="molecule type" value="Genomic_DNA"/>
</dbReference>
<evidence type="ECO:0000256" key="1">
    <source>
        <dbReference type="SAM" id="SignalP"/>
    </source>
</evidence>
<dbReference type="Proteomes" id="UP000250043">
    <property type="component" value="Unassembled WGS sequence"/>
</dbReference>
<dbReference type="OrthoDB" id="2841294at2759"/>
<keyword evidence="1" id="KW-0732">Signal</keyword>
<evidence type="ECO:0000313" key="3">
    <source>
        <dbReference type="Proteomes" id="UP000250043"/>
    </source>
</evidence>
<keyword evidence="3" id="KW-1185">Reference proteome</keyword>
<dbReference type="AlphaFoldDB" id="A0A8E2AVQ7"/>
<sequence>MKAFFALVALAAGAAAQTASFLIPQPGATIAPGSTVTVQVHQDESTSDDVQLGIAIGLATCFSGTCANYDPAQDGMGTILYSGPFNPQFNSSDPEAGLQESFTLTFPGSTGPSVLSIAQMQAVGVNKIPTFNVVDVVIEMSD</sequence>
<evidence type="ECO:0000313" key="2">
    <source>
        <dbReference type="EMBL" id="OCH86250.1"/>
    </source>
</evidence>
<dbReference type="Pfam" id="PF19271">
    <property type="entry name" value="Nis1"/>
    <property type="match status" value="1"/>
</dbReference>
<name>A0A8E2AVQ7_9APHY</name>
<feature type="signal peptide" evidence="1">
    <location>
        <begin position="1"/>
        <end position="16"/>
    </location>
</feature>
<protein>
    <submittedName>
        <fullName evidence="2">Uncharacterized protein</fullName>
    </submittedName>
</protein>
<proteinExistence type="predicted"/>
<accession>A0A8E2AVQ7</accession>